<evidence type="ECO:0000313" key="2">
    <source>
        <dbReference type="EMBL" id="JAS88325.1"/>
    </source>
</evidence>
<sequence length="110" mass="12508">MRDKLRSDVVRDLLLDTESDESLFGDDDMDDDLDYVEEESEHSDESSADEEGEEERNESRKNVAALLGKTGYMWNSEEPQQRSCLLARNLVTHFPCAKGPAKEVKNPLES</sequence>
<gene>
    <name evidence="2" type="ORF">g.57773</name>
</gene>
<feature type="non-terminal residue" evidence="2">
    <location>
        <position position="110"/>
    </location>
</feature>
<reference evidence="2" key="1">
    <citation type="submission" date="2015-11" db="EMBL/GenBank/DDBJ databases">
        <title>De novo transcriptome assembly of four potential Pierce s Disease insect vectors from Arizona vineyards.</title>
        <authorList>
            <person name="Tassone E.E."/>
        </authorList>
    </citation>
    <scope>NUCLEOTIDE SEQUENCE</scope>
</reference>
<protein>
    <submittedName>
        <fullName evidence="2">Uncharacterized protein</fullName>
    </submittedName>
</protein>
<feature type="region of interest" description="Disordered" evidence="1">
    <location>
        <begin position="18"/>
        <end position="62"/>
    </location>
</feature>
<proteinExistence type="predicted"/>
<name>A0A1B6IN28_9HEMI</name>
<feature type="compositionally biased region" description="Acidic residues" evidence="1">
    <location>
        <begin position="18"/>
        <end position="56"/>
    </location>
</feature>
<organism evidence="2">
    <name type="scientific">Homalodisca liturata</name>
    <dbReference type="NCBI Taxonomy" id="320908"/>
    <lineage>
        <taxon>Eukaryota</taxon>
        <taxon>Metazoa</taxon>
        <taxon>Ecdysozoa</taxon>
        <taxon>Arthropoda</taxon>
        <taxon>Hexapoda</taxon>
        <taxon>Insecta</taxon>
        <taxon>Pterygota</taxon>
        <taxon>Neoptera</taxon>
        <taxon>Paraneoptera</taxon>
        <taxon>Hemiptera</taxon>
        <taxon>Auchenorrhyncha</taxon>
        <taxon>Membracoidea</taxon>
        <taxon>Cicadellidae</taxon>
        <taxon>Cicadellinae</taxon>
        <taxon>Proconiini</taxon>
        <taxon>Homalodisca</taxon>
    </lineage>
</organism>
<evidence type="ECO:0000256" key="1">
    <source>
        <dbReference type="SAM" id="MobiDB-lite"/>
    </source>
</evidence>
<dbReference type="AlphaFoldDB" id="A0A1B6IN28"/>
<accession>A0A1B6IN28</accession>
<dbReference type="EMBL" id="GECU01019381">
    <property type="protein sequence ID" value="JAS88325.1"/>
    <property type="molecule type" value="Transcribed_RNA"/>
</dbReference>